<evidence type="ECO:0000256" key="1">
    <source>
        <dbReference type="ARBA" id="ARBA00022448"/>
    </source>
</evidence>
<evidence type="ECO:0000313" key="9">
    <source>
        <dbReference type="EMBL" id="GLR14940.1"/>
    </source>
</evidence>
<evidence type="ECO:0000259" key="8">
    <source>
        <dbReference type="Pfam" id="PF12801"/>
    </source>
</evidence>
<keyword evidence="10" id="KW-1185">Reference proteome</keyword>
<feature type="domain" description="4Fe-4S ferredoxin-type" evidence="8">
    <location>
        <begin position="62"/>
        <end position="104"/>
    </location>
</feature>
<dbReference type="Proteomes" id="UP001156706">
    <property type="component" value="Unassembled WGS sequence"/>
</dbReference>
<dbReference type="InterPro" id="IPR017896">
    <property type="entry name" value="4Fe4S_Fe-S-bd"/>
</dbReference>
<organism evidence="9 10">
    <name type="scientific">Chitinimonas prasina</name>
    <dbReference type="NCBI Taxonomy" id="1434937"/>
    <lineage>
        <taxon>Bacteria</taxon>
        <taxon>Pseudomonadati</taxon>
        <taxon>Pseudomonadota</taxon>
        <taxon>Betaproteobacteria</taxon>
        <taxon>Neisseriales</taxon>
        <taxon>Chitinibacteraceae</taxon>
        <taxon>Chitinimonas</taxon>
    </lineage>
</organism>
<keyword evidence="2" id="KW-0004">4Fe-4S</keyword>
<protein>
    <submittedName>
        <fullName evidence="9">4Fe-4S binding domain-containing protein</fullName>
    </submittedName>
</protein>
<accession>A0ABQ5YIU4</accession>
<evidence type="ECO:0000313" key="10">
    <source>
        <dbReference type="Proteomes" id="UP001156706"/>
    </source>
</evidence>
<gene>
    <name evidence="9" type="ORF">GCM10007907_37300</name>
</gene>
<name>A0ABQ5YIU4_9NEIS</name>
<keyword evidence="6" id="KW-0411">Iron-sulfur</keyword>
<dbReference type="Pfam" id="PF12801">
    <property type="entry name" value="Fer4_5"/>
    <property type="match status" value="2"/>
</dbReference>
<feature type="transmembrane region" description="Helical" evidence="7">
    <location>
        <begin position="325"/>
        <end position="345"/>
    </location>
</feature>
<feature type="transmembrane region" description="Helical" evidence="7">
    <location>
        <begin position="255"/>
        <end position="274"/>
    </location>
</feature>
<dbReference type="InterPro" id="IPR051684">
    <property type="entry name" value="Electron_Trans/Redox"/>
</dbReference>
<sequence length="454" mass="50584">MPADATLFRLGLWLRAHRRFIQAGQWGIVLVYAVLLIVPAMLPLPAAESQLFSSMAGIAQFVFWGVWWPGVIVSVLLLGRSWCGLFCPEGMLTEWASGHGRGRRIPAWLKWPGWPLVGFVATTVYGQLISVYQYPQPALLILGGSTLAAMLVGYLYGRNKRVWCRYLCPVSGVFGLLARLAPLHYAVDRQAWESRTTRKTIPINCAPLIDIRRMEGASLCHQCGRCAGQRDAVQLACRPFNREISRLRPDQAQPWEVLLLLYGMIGVAIGAFQWSASSTFVMAKQAVAGWLIEHEAGLFLLDDDVPWWLLTHYPSLNDSFCWLDGAMIVGYIALVGSLLGSWLWFWLGVSARALQPDWRSRRLQLAYCLTPLAGTGLILGLSATSLSLLRGMGLMLPWKGVAQLALLGLGLLWSLRLFWLQAAGAGQVRRGYAMLLVMPAWVAIVLCWWQFLQS</sequence>
<evidence type="ECO:0000256" key="7">
    <source>
        <dbReference type="SAM" id="Phobius"/>
    </source>
</evidence>
<evidence type="ECO:0000256" key="5">
    <source>
        <dbReference type="ARBA" id="ARBA00023004"/>
    </source>
</evidence>
<keyword evidence="4" id="KW-0249">Electron transport</keyword>
<feature type="transmembrane region" description="Helical" evidence="7">
    <location>
        <begin position="138"/>
        <end position="157"/>
    </location>
</feature>
<keyword evidence="7" id="KW-0472">Membrane</keyword>
<feature type="domain" description="4Fe-4S ferredoxin-type" evidence="8">
    <location>
        <begin position="147"/>
        <end position="180"/>
    </location>
</feature>
<keyword evidence="3" id="KW-0479">Metal-binding</keyword>
<keyword evidence="5" id="KW-0408">Iron</keyword>
<keyword evidence="7" id="KW-0812">Transmembrane</keyword>
<proteinExistence type="predicted"/>
<dbReference type="PANTHER" id="PTHR30176">
    <property type="entry name" value="FERREDOXIN-TYPE PROTEIN NAPH"/>
    <property type="match status" value="1"/>
</dbReference>
<comment type="caution">
    <text evidence="9">The sequence shown here is derived from an EMBL/GenBank/DDBJ whole genome shotgun (WGS) entry which is preliminary data.</text>
</comment>
<dbReference type="PANTHER" id="PTHR30176:SF3">
    <property type="entry name" value="FERREDOXIN-TYPE PROTEIN NAPH"/>
    <property type="match status" value="1"/>
</dbReference>
<feature type="transmembrane region" description="Helical" evidence="7">
    <location>
        <begin position="431"/>
        <end position="451"/>
    </location>
</feature>
<evidence type="ECO:0000256" key="6">
    <source>
        <dbReference type="ARBA" id="ARBA00023014"/>
    </source>
</evidence>
<feature type="transmembrane region" description="Helical" evidence="7">
    <location>
        <begin position="365"/>
        <end position="389"/>
    </location>
</feature>
<feature type="transmembrane region" description="Helical" evidence="7">
    <location>
        <begin position="111"/>
        <end position="132"/>
    </location>
</feature>
<feature type="transmembrane region" description="Helical" evidence="7">
    <location>
        <begin position="54"/>
        <end position="78"/>
    </location>
</feature>
<dbReference type="EMBL" id="BSOG01000006">
    <property type="protein sequence ID" value="GLR14940.1"/>
    <property type="molecule type" value="Genomic_DNA"/>
</dbReference>
<evidence type="ECO:0000256" key="4">
    <source>
        <dbReference type="ARBA" id="ARBA00022982"/>
    </source>
</evidence>
<evidence type="ECO:0000256" key="3">
    <source>
        <dbReference type="ARBA" id="ARBA00022723"/>
    </source>
</evidence>
<dbReference type="RefSeq" id="WP_284198010.1">
    <property type="nucleotide sequence ID" value="NZ_BSOG01000006.1"/>
</dbReference>
<feature type="transmembrane region" description="Helical" evidence="7">
    <location>
        <begin position="401"/>
        <end position="419"/>
    </location>
</feature>
<keyword evidence="7" id="KW-1133">Transmembrane helix</keyword>
<feature type="transmembrane region" description="Helical" evidence="7">
    <location>
        <begin position="20"/>
        <end position="42"/>
    </location>
</feature>
<evidence type="ECO:0000256" key="2">
    <source>
        <dbReference type="ARBA" id="ARBA00022485"/>
    </source>
</evidence>
<reference evidence="10" key="1">
    <citation type="journal article" date="2019" name="Int. J. Syst. Evol. Microbiol.">
        <title>The Global Catalogue of Microorganisms (GCM) 10K type strain sequencing project: providing services to taxonomists for standard genome sequencing and annotation.</title>
        <authorList>
            <consortium name="The Broad Institute Genomics Platform"/>
            <consortium name="The Broad Institute Genome Sequencing Center for Infectious Disease"/>
            <person name="Wu L."/>
            <person name="Ma J."/>
        </authorList>
    </citation>
    <scope>NUCLEOTIDE SEQUENCE [LARGE SCALE GENOMIC DNA]</scope>
    <source>
        <strain evidence="10">NBRC 110044</strain>
    </source>
</reference>
<keyword evidence="1" id="KW-0813">Transport</keyword>